<evidence type="ECO:0000256" key="2">
    <source>
        <dbReference type="ARBA" id="ARBA00022643"/>
    </source>
</evidence>
<evidence type="ECO:0000256" key="4">
    <source>
        <dbReference type="ARBA" id="ARBA00023033"/>
    </source>
</evidence>
<evidence type="ECO:0000313" key="8">
    <source>
        <dbReference type="EMBL" id="SNT30150.1"/>
    </source>
</evidence>
<evidence type="ECO:0000256" key="6">
    <source>
        <dbReference type="PIRSR" id="PIRSR000337-1"/>
    </source>
</evidence>
<dbReference type="NCBIfam" id="TIGR03860">
    <property type="entry name" value="FMN_nitrolo"/>
    <property type="match status" value="1"/>
</dbReference>
<dbReference type="Pfam" id="PF00296">
    <property type="entry name" value="Bac_luciferase"/>
    <property type="match status" value="1"/>
</dbReference>
<feature type="domain" description="Luciferase-like" evidence="7">
    <location>
        <begin position="27"/>
        <end position="384"/>
    </location>
</feature>
<dbReference type="RefSeq" id="WP_089249921.1">
    <property type="nucleotide sequence ID" value="NZ_FZOW01000013.1"/>
</dbReference>
<organism evidence="8 9">
    <name type="scientific">Rhodococcoides kyotonense</name>
    <dbReference type="NCBI Taxonomy" id="398843"/>
    <lineage>
        <taxon>Bacteria</taxon>
        <taxon>Bacillati</taxon>
        <taxon>Actinomycetota</taxon>
        <taxon>Actinomycetes</taxon>
        <taxon>Mycobacteriales</taxon>
        <taxon>Nocardiaceae</taxon>
        <taxon>Rhodococcoides</taxon>
    </lineage>
</organism>
<dbReference type="PANTHER" id="PTHR30011">
    <property type="entry name" value="ALKANESULFONATE MONOOXYGENASE-RELATED"/>
    <property type="match status" value="1"/>
</dbReference>
<sequence>MSTLHLNIAVSTPGHLRTSWRRPGTDPLAFVDPAHFTRLARIAEDAKIDALFIGDSPALPADIGSAPGNALDPLLMLTHAAAHTSHIGVLATSTTTYSSPYELARRYLTIDHLTGGRSAFNAVTSYSADAAGNFGVSPLEKSARYARADEFVGLVLRLWESWDSDAVVGDRDSGLFADRTRIHDVDHVGEHFDVKGALPLPRSPQGRPVVVQAGASEGGRALGAKYADVVFAAAQTVDHAIAYRNEIRSRAEGFGRHADDVKLSQGLVVVVGETESDALHRELELRETIDYSSALRGLEAKLGAQPGSLDLDRVVELGQVSDPASSDAGGPAGFLLSARALIASEPVTARQLIDRSASGAGHRLAVGDPEQIANTIEEWFRAGAADGFTIMPADVHSDFELFAEHVVPLLIARGLFHAEYPSTTYRGNLGLTPLVSGNV</sequence>
<feature type="binding site" evidence="6">
    <location>
        <position position="55"/>
    </location>
    <ligand>
        <name>FMN</name>
        <dbReference type="ChEBI" id="CHEBI:58210"/>
    </ligand>
</feature>
<dbReference type="GO" id="GO:0016705">
    <property type="term" value="F:oxidoreductase activity, acting on paired donors, with incorporation or reduction of molecular oxygen"/>
    <property type="evidence" value="ECO:0007669"/>
    <property type="project" value="InterPro"/>
</dbReference>
<feature type="binding site" evidence="6">
    <location>
        <position position="216"/>
    </location>
    <ligand>
        <name>FMN</name>
        <dbReference type="ChEBI" id="CHEBI:58210"/>
    </ligand>
</feature>
<evidence type="ECO:0000259" key="7">
    <source>
        <dbReference type="Pfam" id="PF00296"/>
    </source>
</evidence>
<dbReference type="OrthoDB" id="3265338at2"/>
<keyword evidence="2 6" id="KW-0288">FMN</keyword>
<dbReference type="PANTHER" id="PTHR30011:SF16">
    <property type="entry name" value="C2H2 FINGER DOMAIN TRANSCRIPTION FACTOR (EUROFUNG)-RELATED"/>
    <property type="match status" value="1"/>
</dbReference>
<dbReference type="Gene3D" id="3.20.20.30">
    <property type="entry name" value="Luciferase-like domain"/>
    <property type="match status" value="1"/>
</dbReference>
<accession>A0A239LIN4</accession>
<reference evidence="9" key="1">
    <citation type="submission" date="2017-06" db="EMBL/GenBank/DDBJ databases">
        <authorList>
            <person name="Varghese N."/>
            <person name="Submissions S."/>
        </authorList>
    </citation>
    <scope>NUCLEOTIDE SEQUENCE [LARGE SCALE GENOMIC DNA]</scope>
    <source>
        <strain evidence="9">JCM 23211</strain>
    </source>
</reference>
<evidence type="ECO:0000256" key="5">
    <source>
        <dbReference type="ARBA" id="ARBA00033748"/>
    </source>
</evidence>
<dbReference type="SUPFAM" id="SSF51679">
    <property type="entry name" value="Bacterial luciferase-like"/>
    <property type="match status" value="1"/>
</dbReference>
<evidence type="ECO:0000256" key="3">
    <source>
        <dbReference type="ARBA" id="ARBA00023002"/>
    </source>
</evidence>
<dbReference type="InterPro" id="IPR011251">
    <property type="entry name" value="Luciferase-like_dom"/>
</dbReference>
<name>A0A239LIN4_9NOCA</name>
<feature type="binding site" evidence="6">
    <location>
        <position position="145"/>
    </location>
    <ligand>
        <name>FMN</name>
        <dbReference type="ChEBI" id="CHEBI:58210"/>
    </ligand>
</feature>
<keyword evidence="4 8" id="KW-0503">Monooxygenase</keyword>
<comment type="similarity">
    <text evidence="5">Belongs to the NtaA/SnaA/DszA monooxygenase family.</text>
</comment>
<dbReference type="GO" id="GO:0004497">
    <property type="term" value="F:monooxygenase activity"/>
    <property type="evidence" value="ECO:0007669"/>
    <property type="project" value="UniProtKB-KW"/>
</dbReference>
<gene>
    <name evidence="8" type="ORF">SAMN05421642_11378</name>
</gene>
<feature type="binding site" evidence="6">
    <location>
        <position position="92"/>
    </location>
    <ligand>
        <name>FMN</name>
        <dbReference type="ChEBI" id="CHEBI:58210"/>
    </ligand>
</feature>
<proteinExistence type="inferred from homology"/>
<dbReference type="InterPro" id="IPR036661">
    <property type="entry name" value="Luciferase-like_sf"/>
</dbReference>
<protein>
    <submittedName>
        <fullName evidence="8">FMN-dependent oxidoreductase, nitrilotriacetate monooxygenase family</fullName>
    </submittedName>
</protein>
<dbReference type="PIRSF" id="PIRSF000337">
    <property type="entry name" value="NTA_MOA"/>
    <property type="match status" value="1"/>
</dbReference>
<keyword evidence="3" id="KW-0560">Oxidoreductase</keyword>
<evidence type="ECO:0000313" key="9">
    <source>
        <dbReference type="Proteomes" id="UP000198327"/>
    </source>
</evidence>
<dbReference type="EMBL" id="FZOW01000013">
    <property type="protein sequence ID" value="SNT30150.1"/>
    <property type="molecule type" value="Genomic_DNA"/>
</dbReference>
<evidence type="ECO:0000256" key="1">
    <source>
        <dbReference type="ARBA" id="ARBA00022630"/>
    </source>
</evidence>
<dbReference type="AlphaFoldDB" id="A0A239LIN4"/>
<dbReference type="Proteomes" id="UP000198327">
    <property type="component" value="Unassembled WGS sequence"/>
</dbReference>
<keyword evidence="9" id="KW-1185">Reference proteome</keyword>
<keyword evidence="1 6" id="KW-0285">Flavoprotein</keyword>
<dbReference type="CDD" id="cd01095">
    <property type="entry name" value="Nitrilotriacetate_monoxgenase"/>
    <property type="match status" value="1"/>
</dbReference>
<dbReference type="InterPro" id="IPR016215">
    <property type="entry name" value="NTA_MOA"/>
</dbReference>
<dbReference type="InterPro" id="IPR051260">
    <property type="entry name" value="Diverse_substr_monoxygenases"/>
</dbReference>